<evidence type="ECO:0000313" key="1">
    <source>
        <dbReference type="EMBL" id="MCL7938836.1"/>
    </source>
</evidence>
<protein>
    <recommendedName>
        <fullName evidence="3">Minor tail protein</fullName>
    </recommendedName>
</protein>
<dbReference type="EMBL" id="JAMJPK010000001">
    <property type="protein sequence ID" value="MCL7938836.1"/>
    <property type="molecule type" value="Genomic_DNA"/>
</dbReference>
<keyword evidence="2" id="KW-1185">Reference proteome</keyword>
<dbReference type="RefSeq" id="WP_250058860.1">
    <property type="nucleotide sequence ID" value="NZ_JAMJPK010000001.1"/>
</dbReference>
<evidence type="ECO:0008006" key="3">
    <source>
        <dbReference type="Google" id="ProtNLM"/>
    </source>
</evidence>
<evidence type="ECO:0000313" key="2">
    <source>
        <dbReference type="Proteomes" id="UP001165369"/>
    </source>
</evidence>
<organism evidence="1 2">
    <name type="scientific">Halomonas gemina</name>
    <dbReference type="NCBI Taxonomy" id="2945105"/>
    <lineage>
        <taxon>Bacteria</taxon>
        <taxon>Pseudomonadati</taxon>
        <taxon>Pseudomonadota</taxon>
        <taxon>Gammaproteobacteria</taxon>
        <taxon>Oceanospirillales</taxon>
        <taxon>Halomonadaceae</taxon>
        <taxon>Halomonas</taxon>
    </lineage>
</organism>
<comment type="caution">
    <text evidence="1">The sequence shown here is derived from an EMBL/GenBank/DDBJ whole genome shotgun (WGS) entry which is preliminary data.</text>
</comment>
<name>A0ABT0SVZ0_9GAMM</name>
<dbReference type="Proteomes" id="UP001165369">
    <property type="component" value="Unassembled WGS sequence"/>
</dbReference>
<proteinExistence type="predicted"/>
<reference evidence="1" key="1">
    <citation type="submission" date="2022-05" db="EMBL/GenBank/DDBJ databases">
        <title>Halomonas geminus sp. nov. and Halomonas llamarensis sp. nov. isolated from high-altitude salars of the Atacama Desert.</title>
        <authorList>
            <person name="Hintersatz C."/>
            <person name="Rojas L.A."/>
            <person name="Wei T.-S."/>
            <person name="Kutschke S."/>
            <person name="Lehmann F."/>
            <person name="Jain R."/>
            <person name="Pollmann K."/>
        </authorList>
    </citation>
    <scope>NUCLEOTIDE SEQUENCE</scope>
    <source>
        <strain evidence="1">ATCH28</strain>
    </source>
</reference>
<accession>A0ABT0SVZ0</accession>
<gene>
    <name evidence="1" type="ORF">M8009_00775</name>
</gene>
<sequence length="394" mass="42432">MSDPIRMYDSGMVGAPVLMTRSLGSLKEVLRQVLVTGFNVSPADDLTYDPAEGEGVILFSGGHSFVVHQVVEVAGANEEEWNGLWKVTGVGNTTVRFAMDTVPSGNATGALSVKTASAGWTMPHESTDGHRAIFQPSEPSSPCYYIDNSDWMAASWAYADEDIVQVLLRGHLSVTDIDTRHGEFGDGGISQGTYNDSSYYDFPRSWKIVANGRFVWMHVSDPNPEQTSITAQSTIIAFGDLAKGRSGYQDAFIGLMEFGTSDSSPEGYMGDLTSSTYKRVSRGIGGRGVNLEVKTLSYSPYLGKPFVLPDAGDNKARVETELTALAEVPGGGYVPVGVLPGLANCLSGAMYGDDSTVELGGRVYWVWYFAGLSSTDYNDNNQNMALIDISGPWH</sequence>